<accession>A0A7H9B338</accession>
<organism evidence="1 2">
    <name type="scientific">Zygotorulaspora mrakii</name>
    <name type="common">Zygosaccharomyces mrakii</name>
    <dbReference type="NCBI Taxonomy" id="42260"/>
    <lineage>
        <taxon>Eukaryota</taxon>
        <taxon>Fungi</taxon>
        <taxon>Dikarya</taxon>
        <taxon>Ascomycota</taxon>
        <taxon>Saccharomycotina</taxon>
        <taxon>Saccharomycetes</taxon>
        <taxon>Saccharomycetales</taxon>
        <taxon>Saccharomycetaceae</taxon>
        <taxon>Zygotorulaspora</taxon>
    </lineage>
</organism>
<dbReference type="RefSeq" id="XP_037144767.1">
    <property type="nucleotide sequence ID" value="XM_037288872.1"/>
</dbReference>
<name>A0A7H9B338_ZYGMR</name>
<dbReference type="OrthoDB" id="4062764at2759"/>
<proteinExistence type="predicted"/>
<dbReference type="GeneID" id="59236782"/>
<evidence type="ECO:0000313" key="2">
    <source>
        <dbReference type="Proteomes" id="UP000509704"/>
    </source>
</evidence>
<dbReference type="Proteomes" id="UP000509704">
    <property type="component" value="Chromosome 5"/>
</dbReference>
<gene>
    <name evidence="1" type="ORF">HG535_0E01240</name>
</gene>
<dbReference type="KEGG" id="zmk:HG535_0E01240"/>
<keyword evidence="2" id="KW-1185">Reference proteome</keyword>
<sequence length="273" mass="31924">MSCLGIMSARKTVSSVLEYLKSGKVLGTRSPQILQSEKSILKNESTALRYKSYYPSLRKEDFISILPERILAPKADSGYMSDDTFQLVKCRDPKFFQFQDSYILLFRDNKAMRKYYESTSLSRIFKVRVKFNILPKNDGMIPVYSRYAKNLESAFQGGESYFKSIKEEQPIEDLSEQDLILLQKSVIPIEERSALIWNLPIQLKSHNIMDKFWFYDIKHCFKLYWDTQTGKTLHYVAFNDPVDCLKLKRNFHGVNFDDCPQYKLLVETLNGEC</sequence>
<protein>
    <submittedName>
        <fullName evidence="1">Uncharacterized protein</fullName>
    </submittedName>
</protein>
<dbReference type="EMBL" id="CP058608">
    <property type="protein sequence ID" value="QLG73040.1"/>
    <property type="molecule type" value="Genomic_DNA"/>
</dbReference>
<evidence type="ECO:0000313" key="1">
    <source>
        <dbReference type="EMBL" id="QLG73040.1"/>
    </source>
</evidence>
<dbReference type="AlphaFoldDB" id="A0A7H9B338"/>
<reference evidence="1 2" key="1">
    <citation type="submission" date="2020-07" db="EMBL/GenBank/DDBJ databases">
        <title>The yeast mating-type switching endonuclease HO is a domesticated member of an unorthodox homing genetic element family.</title>
        <authorList>
            <person name="Coughlan A.Y."/>
            <person name="Lombardi L."/>
            <person name="Braun-Galleani S."/>
            <person name="Martos A.R."/>
            <person name="Galeote V."/>
            <person name="Bigey F."/>
            <person name="Dequin S."/>
            <person name="Byrne K.P."/>
            <person name="Wolfe K.H."/>
        </authorList>
    </citation>
    <scope>NUCLEOTIDE SEQUENCE [LARGE SCALE GENOMIC DNA]</scope>
    <source>
        <strain evidence="1 2">NRRL Y-6702</strain>
    </source>
</reference>